<dbReference type="InterPro" id="IPR004838">
    <property type="entry name" value="NHTrfase_class1_PyrdxlP-BS"/>
</dbReference>
<accession>A0A1J1HJX9</accession>
<dbReference type="EC" id="2.6.1.1" evidence="18"/>
<evidence type="ECO:0000256" key="4">
    <source>
        <dbReference type="ARBA" id="ARBA00010928"/>
    </source>
</evidence>
<evidence type="ECO:0000256" key="2">
    <source>
        <dbReference type="ARBA" id="ARBA00004496"/>
    </source>
</evidence>
<dbReference type="InterPro" id="IPR015311">
    <property type="entry name" value="DFF40_C"/>
</dbReference>
<organism evidence="21 22">
    <name type="scientific">Clunio marinus</name>
    <dbReference type="NCBI Taxonomy" id="568069"/>
    <lineage>
        <taxon>Eukaryota</taxon>
        <taxon>Metazoa</taxon>
        <taxon>Ecdysozoa</taxon>
        <taxon>Arthropoda</taxon>
        <taxon>Hexapoda</taxon>
        <taxon>Insecta</taxon>
        <taxon>Pterygota</taxon>
        <taxon>Neoptera</taxon>
        <taxon>Endopterygota</taxon>
        <taxon>Diptera</taxon>
        <taxon>Nematocera</taxon>
        <taxon>Chironomoidea</taxon>
        <taxon>Chironomidae</taxon>
        <taxon>Clunio</taxon>
    </lineage>
</organism>
<evidence type="ECO:0000256" key="12">
    <source>
        <dbReference type="ARBA" id="ARBA00022898"/>
    </source>
</evidence>
<dbReference type="InterPro" id="IPR015421">
    <property type="entry name" value="PyrdxlP-dep_Trfase_major"/>
</dbReference>
<dbReference type="SMART" id="SM00266">
    <property type="entry name" value="CAD"/>
    <property type="match status" value="1"/>
</dbReference>
<comment type="subcellular location">
    <subcellularLocation>
        <location evidence="2">Cytoplasm</location>
    </subcellularLocation>
</comment>
<dbReference type="SUPFAM" id="SSF54060">
    <property type="entry name" value="His-Me finger endonucleases"/>
    <property type="match status" value="1"/>
</dbReference>
<reference evidence="21 22" key="1">
    <citation type="submission" date="2015-04" db="EMBL/GenBank/DDBJ databases">
        <authorList>
            <person name="Syromyatnikov M.Y."/>
            <person name="Popov V.N."/>
        </authorList>
    </citation>
    <scope>NUCLEOTIDE SEQUENCE [LARGE SCALE GENOMIC DNA]</scope>
</reference>
<evidence type="ECO:0000256" key="6">
    <source>
        <dbReference type="ARBA" id="ARBA00022490"/>
    </source>
</evidence>
<dbReference type="InterPro" id="IPR015422">
    <property type="entry name" value="PyrdxlP-dep_Trfase_small"/>
</dbReference>
<dbReference type="Gene3D" id="1.10.1410.10">
    <property type="match status" value="1"/>
</dbReference>
<comment type="catalytic activity">
    <reaction evidence="14">
        <text>L-aspartate + 2-oxoglutarate = oxaloacetate + L-glutamate</text>
        <dbReference type="Rhea" id="RHEA:21824"/>
        <dbReference type="ChEBI" id="CHEBI:16452"/>
        <dbReference type="ChEBI" id="CHEBI:16810"/>
        <dbReference type="ChEBI" id="CHEBI:29985"/>
        <dbReference type="ChEBI" id="CHEBI:29991"/>
        <dbReference type="EC" id="2.6.1.1"/>
    </reaction>
    <physiologicalReaction direction="left-to-right" evidence="14">
        <dbReference type="Rhea" id="RHEA:21825"/>
    </physiologicalReaction>
</comment>
<evidence type="ECO:0000256" key="19">
    <source>
        <dbReference type="SAM" id="MobiDB-lite"/>
    </source>
</evidence>
<dbReference type="InterPro" id="IPR000796">
    <property type="entry name" value="Asp_trans"/>
</dbReference>
<dbReference type="Pfam" id="PF22725">
    <property type="entry name" value="GFO_IDH_MocA_C3"/>
    <property type="match status" value="1"/>
</dbReference>
<dbReference type="Pfam" id="PF03828">
    <property type="entry name" value="PAP_assoc"/>
    <property type="match status" value="1"/>
</dbReference>
<comment type="catalytic activity">
    <reaction evidence="16">
        <text>L-cysteine + 2-oxoglutarate = 2-oxo-3-sulfanylpropanoate + L-glutamate</text>
        <dbReference type="Rhea" id="RHEA:17441"/>
        <dbReference type="ChEBI" id="CHEBI:16810"/>
        <dbReference type="ChEBI" id="CHEBI:29985"/>
        <dbReference type="ChEBI" id="CHEBI:35235"/>
        <dbReference type="ChEBI" id="CHEBI:57678"/>
        <dbReference type="EC" id="2.6.1.3"/>
    </reaction>
    <physiologicalReaction direction="left-to-right" evidence="16">
        <dbReference type="Rhea" id="RHEA:17442"/>
    </physiologicalReaction>
</comment>
<comment type="catalytic activity">
    <reaction evidence="15">
        <text>3-sulfino-L-alanine + 2-oxoglutarate = 3-sulfinopyruvate + L-glutamate</text>
        <dbReference type="Rhea" id="RHEA:70295"/>
        <dbReference type="ChEBI" id="CHEBI:16810"/>
        <dbReference type="ChEBI" id="CHEBI:29985"/>
        <dbReference type="ChEBI" id="CHEBI:61085"/>
        <dbReference type="ChEBI" id="CHEBI:140699"/>
    </reaction>
    <physiologicalReaction direction="right-to-left" evidence="15">
        <dbReference type="Rhea" id="RHEA:70297"/>
    </physiologicalReaction>
</comment>
<dbReference type="InterPro" id="IPR043519">
    <property type="entry name" value="NT_sf"/>
</dbReference>
<feature type="region of interest" description="Disordered" evidence="19">
    <location>
        <begin position="1718"/>
        <end position="1737"/>
    </location>
</feature>
<dbReference type="GO" id="GO:0005829">
    <property type="term" value="C:cytosol"/>
    <property type="evidence" value="ECO:0007669"/>
    <property type="project" value="TreeGrafter"/>
</dbReference>
<dbReference type="SUPFAM" id="SSF51735">
    <property type="entry name" value="NAD(P)-binding Rossmann-fold domains"/>
    <property type="match status" value="1"/>
</dbReference>
<dbReference type="GO" id="GO:0006309">
    <property type="term" value="P:apoptotic DNA fragmentation"/>
    <property type="evidence" value="ECO:0007669"/>
    <property type="project" value="InterPro"/>
</dbReference>
<evidence type="ECO:0000256" key="17">
    <source>
        <dbReference type="PROSITE-ProRule" id="PRU00447"/>
    </source>
</evidence>
<keyword evidence="11" id="KW-0460">Magnesium</keyword>
<comment type="cofactor">
    <cofactor evidence="1">
        <name>pyridoxal 5'-phosphate</name>
        <dbReference type="ChEBI" id="CHEBI:597326"/>
    </cofactor>
</comment>
<dbReference type="Gene3D" id="3.40.640.10">
    <property type="entry name" value="Type I PLP-dependent aspartate aminotransferase-like (Major domain)"/>
    <property type="match status" value="1"/>
</dbReference>
<dbReference type="Gene3D" id="3.30.460.10">
    <property type="entry name" value="Beta Polymerase, domain 2"/>
    <property type="match status" value="1"/>
</dbReference>
<keyword evidence="12" id="KW-0663">Pyridoxal phosphate</keyword>
<evidence type="ECO:0000256" key="15">
    <source>
        <dbReference type="ARBA" id="ARBA00048761"/>
    </source>
</evidence>
<dbReference type="FunFam" id="3.40.640.10:FF:000044">
    <property type="entry name" value="Aspartate aminotransferase"/>
    <property type="match status" value="1"/>
</dbReference>
<evidence type="ECO:0000256" key="9">
    <source>
        <dbReference type="ARBA" id="ARBA00022703"/>
    </source>
</evidence>
<evidence type="ECO:0000256" key="3">
    <source>
        <dbReference type="ARBA" id="ARBA00007441"/>
    </source>
</evidence>
<proteinExistence type="inferred from homology"/>
<dbReference type="Gene3D" id="3.40.50.720">
    <property type="entry name" value="NAD(P)-binding Rossmann-like Domain"/>
    <property type="match status" value="1"/>
</dbReference>
<dbReference type="PRINTS" id="PR00799">
    <property type="entry name" value="TRANSAMINASE"/>
</dbReference>
<dbReference type="InterPro" id="IPR003508">
    <property type="entry name" value="CIDE-N_dom"/>
</dbReference>
<evidence type="ECO:0000313" key="22">
    <source>
        <dbReference type="Proteomes" id="UP000183832"/>
    </source>
</evidence>
<dbReference type="EMBL" id="CVRI01000004">
    <property type="protein sequence ID" value="CRK87716.1"/>
    <property type="molecule type" value="Genomic_DNA"/>
</dbReference>
<dbReference type="GO" id="GO:0016787">
    <property type="term" value="F:hydrolase activity"/>
    <property type="evidence" value="ECO:0007669"/>
    <property type="project" value="InterPro"/>
</dbReference>
<dbReference type="GO" id="GO:0030170">
    <property type="term" value="F:pyridoxal phosphate binding"/>
    <property type="evidence" value="ECO:0007669"/>
    <property type="project" value="InterPro"/>
</dbReference>
<evidence type="ECO:0000256" key="18">
    <source>
        <dbReference type="RuleBase" id="RU000480"/>
    </source>
</evidence>
<sequence>MHTLPGVGIFGTNEVVKVLVPTLREKGFIIQAIWGKTVKEAEDIAKELKISFYSNKIDDVLLCKNVDMIFVLCQPYLHPQISVKALGIGKHVLCEKPIGISVEDAKKMVRASDYYPSLIALVNHSLRFLPAFVHMKKSISEGIVGPLSFIDVSVKVASLLHENYDWLCSETMGGGVLNLIGSHVIDLIHFLTGKKAVRVHSIVRTFRNQTETINGIRQITAPDFCNFQMELEGGLLVIANLQSNKCCRNAFDQDVTAVGRDGSLVVAGGDLICLKRKGNDKSIELKEEKLYVEIQDMRTESASSLPRPYIKGMVKMVGALKEAFATSTGWAKEAVSSAANFNDALYVQIVLEAIRKSINNNISFVYIFSMMFNFFTKSEKLPLKGFKVALNNDRSKKFGIAADSLETLKKKIAIKFNLKSFNLFLSDGSLIESNDYFVSLPTQSSIVIVTDGEEMKTDLQIVIESFRIINHEILNARELVKDFVLNNKDNDVFNALNHVQNEIEEKISLSLREEDPEWFHGVDVKVTTKEEVLRRKAQDRIKGYFYKTKDELIRSSIYRTNYNSRKIIDDLLSDFYLFLNGVDYFSCLFDRTFEFKYEPRLINDETDATEIGVKAKRRRIDSVTKEKVKESELFKKFEVALCDDQGNFNCHGVWNATNCSYEHKINPYSSRESVILFQIFNLDHQIEISRSIFPSIIKNVEELSNNVPCEIHNKPAICLSTLTYFSEIFTISNLKLVHIVCHDKGCHTVLKSNGRLLFMQGLVGDFAKISLLQFSVCNDQHMFDNVEKGPPIEVFALNRAFLEDNSPDKVNLGVGAYRTEEGKPWVLPVVKKAEKAIVEDATLNHEYLPVLGLDSFSSAATALLLGDDSIQIKNKNAFGIQTLSGTGALRLGAEFLARVLDRRVFYYSDPTWENHQKVFLSAGFTDGRSYRYWDPHTRSIDFEGFTADLKAAPEGAVIILHACAHNPTGCDPTKEQWVKLADVIEEKKLFPFFDSAYQGFASGCPVHDAFAVRYFVERGFELFCAQSFAKNFGLYNERVGNLTVVQRNASTSAIIQSRFTLLVRFMYSNPPAFGGRIVGKVLNTPELREEWMESIRTMSSRIIKMRNLLKEELVNLKTPGTWDHITQQIGMFSYTGLNAAQVKILIEKHHIYLLSSGRINMCGLNEKNYKRVAQAIYDTIMETKNNDQNSKRIICFDEMIKDRRHEASRSLAIQVNSENSYKELFNYCSQFGSIKSAFHYKISEANNHFILLEFDDVSSCDNALNHASFNEENLGVPVSSRFLWFRALNTRKASVISDKIPPFLKSEDIKVIDEKTLEENLQFVENIDDQILSVYRATCLSDFGTRIRFLICKQLETAFSGIFPFIKAFPFGSSVNGFGKMGCDLDIALNIHKDQGIPSSSDSRLVFHTKVSLANERTQIQRQMETVSDVLHIFLPGIINVRRILQARVPIIKYNHECLDLEVDLSMGSLTGLYMSELLYLYGEMDERVRPLTFCIRKWANTSGLTNPSPGRWISNFSLTILVLFFLQCLKKPILPPLTLLVKSATKEDIRIADGNVNCTFKRDINNLKFQTQNKDSLSRLLSQFFEFYSQFDFSNRAVSLLEGRPMLKADHSAMWIVNPLEPLLNVSKNLSFEELERFKMETRNAAWILESVENKQSDGRPWGLLSILRKPGENIIKPQMFFKSRLVDVTEIFDVKDDNRNQQYLNGSVKQQVDSIRQSTKKKIQKMEKNMKAKRR</sequence>
<dbReference type="SUPFAM" id="SSF55347">
    <property type="entry name" value="Glyceraldehyde-3-phosphate dehydrogenase-like, C-terminal domain"/>
    <property type="match status" value="1"/>
</dbReference>
<comment type="similarity">
    <text evidence="3">Belongs to the class-I pyridoxal-phosphate-dependent aminotransferase family.</text>
</comment>
<dbReference type="SUPFAM" id="SSF81631">
    <property type="entry name" value="PAP/OAS1 substrate-binding domain"/>
    <property type="match status" value="1"/>
</dbReference>
<evidence type="ECO:0000256" key="1">
    <source>
        <dbReference type="ARBA" id="ARBA00001933"/>
    </source>
</evidence>
<evidence type="ECO:0000256" key="11">
    <source>
        <dbReference type="ARBA" id="ARBA00022842"/>
    </source>
</evidence>
<gene>
    <name evidence="21" type="ORF">CLUMA_CG001506</name>
</gene>
<dbReference type="Proteomes" id="UP000183832">
    <property type="component" value="Unassembled WGS sequence"/>
</dbReference>
<dbReference type="InterPro" id="IPR000683">
    <property type="entry name" value="Gfo/Idh/MocA-like_OxRdtase_N"/>
</dbReference>
<keyword evidence="9 17" id="KW-0053">Apoptosis</keyword>
<evidence type="ECO:0000259" key="20">
    <source>
        <dbReference type="PROSITE" id="PS51135"/>
    </source>
</evidence>
<dbReference type="GO" id="GO:0047801">
    <property type="term" value="F:L-cysteine transaminase activity"/>
    <property type="evidence" value="ECO:0007669"/>
    <property type="project" value="UniProtKB-EC"/>
</dbReference>
<dbReference type="SUPFAM" id="SSF54277">
    <property type="entry name" value="CAD &amp; PB1 domains"/>
    <property type="match status" value="1"/>
</dbReference>
<name>A0A1J1HJX9_9DIPT</name>
<dbReference type="PANTHER" id="PTHR11879">
    <property type="entry name" value="ASPARTATE AMINOTRANSFERASE"/>
    <property type="match status" value="1"/>
</dbReference>
<dbReference type="Pfam" id="PF00155">
    <property type="entry name" value="Aminotran_1_2"/>
    <property type="match status" value="1"/>
</dbReference>
<dbReference type="Gene3D" id="3.90.1150.10">
    <property type="entry name" value="Aspartate Aminotransferase, domain 1"/>
    <property type="match status" value="1"/>
</dbReference>
<dbReference type="InterPro" id="IPR044925">
    <property type="entry name" value="His-Me_finger_sf"/>
</dbReference>
<dbReference type="Pfam" id="PF09230">
    <property type="entry name" value="DFF40"/>
    <property type="match status" value="1"/>
</dbReference>
<evidence type="ECO:0000256" key="14">
    <source>
        <dbReference type="ARBA" id="ARBA00048507"/>
    </source>
</evidence>
<dbReference type="SUPFAM" id="SSF81301">
    <property type="entry name" value="Nucleotidyltransferase"/>
    <property type="match status" value="1"/>
</dbReference>
<dbReference type="PANTHER" id="PTHR11879:SF55">
    <property type="entry name" value="GLUTAMATE OXALOACETATE TRANSAMINASE 1, ISOFORM B"/>
    <property type="match status" value="1"/>
</dbReference>
<evidence type="ECO:0000256" key="13">
    <source>
        <dbReference type="ARBA" id="ARBA00036027"/>
    </source>
</evidence>
<dbReference type="Gene3D" id="3.10.20.10">
    <property type="match status" value="1"/>
</dbReference>
<keyword evidence="8 18" id="KW-0808">Transferase</keyword>
<dbReference type="CDD" id="cd00609">
    <property type="entry name" value="AAT_like"/>
    <property type="match status" value="1"/>
</dbReference>
<dbReference type="STRING" id="568069.A0A1J1HJX9"/>
<comment type="miscellaneous">
    <text evidence="18">In eukaryotes there are cytoplasmic, mitochondrial and chloroplastic isozymes.</text>
</comment>
<evidence type="ECO:0000256" key="16">
    <source>
        <dbReference type="ARBA" id="ARBA00049350"/>
    </source>
</evidence>
<evidence type="ECO:0000256" key="10">
    <source>
        <dbReference type="ARBA" id="ARBA00022723"/>
    </source>
</evidence>
<dbReference type="InterPro" id="IPR036291">
    <property type="entry name" value="NAD(P)-bd_dom_sf"/>
</dbReference>
<evidence type="ECO:0000313" key="21">
    <source>
        <dbReference type="EMBL" id="CRK87716.1"/>
    </source>
</evidence>
<comment type="catalytic activity">
    <reaction evidence="13">
        <text>(2S)-2-aminobutanoate + 2-oxoglutarate = 2-oxobutanoate + L-glutamate</text>
        <dbReference type="Rhea" id="RHEA:70223"/>
        <dbReference type="ChEBI" id="CHEBI:16763"/>
        <dbReference type="ChEBI" id="CHEBI:16810"/>
        <dbReference type="ChEBI" id="CHEBI:29985"/>
        <dbReference type="ChEBI" id="CHEBI:74359"/>
    </reaction>
    <physiologicalReaction direction="right-to-left" evidence="13">
        <dbReference type="Rhea" id="RHEA:70225"/>
    </physiologicalReaction>
</comment>
<dbReference type="Pfam" id="PF01408">
    <property type="entry name" value="GFO_IDH_MocA"/>
    <property type="match status" value="1"/>
</dbReference>
<dbReference type="CDD" id="cd05402">
    <property type="entry name" value="NT_PAP_TUTase"/>
    <property type="match status" value="1"/>
</dbReference>
<feature type="compositionally biased region" description="Basic and acidic residues" evidence="19">
    <location>
        <begin position="1726"/>
        <end position="1737"/>
    </location>
</feature>
<dbReference type="GO" id="GO:1990817">
    <property type="term" value="F:poly(A) RNA polymerase activity"/>
    <property type="evidence" value="ECO:0007669"/>
    <property type="project" value="UniProtKB-ARBA"/>
</dbReference>
<dbReference type="Gene3D" id="3.30.360.10">
    <property type="entry name" value="Dihydrodipicolinate Reductase, domain 2"/>
    <property type="match status" value="1"/>
</dbReference>
<evidence type="ECO:0000256" key="8">
    <source>
        <dbReference type="ARBA" id="ARBA00022679"/>
    </source>
</evidence>
<dbReference type="InterPro" id="IPR054708">
    <property type="entry name" value="MTPAP-like_central"/>
</dbReference>
<dbReference type="FunFam" id="3.90.1150.10:FF:000001">
    <property type="entry name" value="Aspartate aminotransferase"/>
    <property type="match status" value="1"/>
</dbReference>
<dbReference type="Pfam" id="PF02017">
    <property type="entry name" value="CIDE-N"/>
    <property type="match status" value="1"/>
</dbReference>
<dbReference type="GO" id="GO:0005634">
    <property type="term" value="C:nucleus"/>
    <property type="evidence" value="ECO:0007669"/>
    <property type="project" value="InterPro"/>
</dbReference>
<keyword evidence="6" id="KW-0963">Cytoplasm</keyword>
<evidence type="ECO:0000256" key="7">
    <source>
        <dbReference type="ARBA" id="ARBA00022576"/>
    </source>
</evidence>
<dbReference type="GO" id="GO:0120554">
    <property type="term" value="F:2-aminobutanoate transaminase activity"/>
    <property type="evidence" value="ECO:0007669"/>
    <property type="project" value="RHEA"/>
</dbReference>
<dbReference type="PROSITE" id="PS00105">
    <property type="entry name" value="AA_TRANSFER_CLASS_1"/>
    <property type="match status" value="1"/>
</dbReference>
<evidence type="ECO:0000256" key="5">
    <source>
        <dbReference type="ARBA" id="ARBA00011738"/>
    </source>
</evidence>
<keyword evidence="22" id="KW-1185">Reference proteome</keyword>
<feature type="domain" description="CIDE-N" evidence="20">
    <location>
        <begin position="382"/>
        <end position="457"/>
    </location>
</feature>
<keyword evidence="10" id="KW-0479">Metal-binding</keyword>
<dbReference type="GO" id="GO:0000166">
    <property type="term" value="F:nucleotide binding"/>
    <property type="evidence" value="ECO:0007669"/>
    <property type="project" value="InterPro"/>
</dbReference>
<dbReference type="InterPro" id="IPR015424">
    <property type="entry name" value="PyrdxlP-dep_Trfase"/>
</dbReference>
<dbReference type="GO" id="GO:0004069">
    <property type="term" value="F:L-aspartate:2-oxoglutarate aminotransferase activity"/>
    <property type="evidence" value="ECO:0007669"/>
    <property type="project" value="UniProtKB-EC"/>
</dbReference>
<dbReference type="Pfam" id="PF22600">
    <property type="entry name" value="MTPAP-like_central"/>
    <property type="match status" value="1"/>
</dbReference>
<protein>
    <recommendedName>
        <fullName evidence="18">Aspartate aminotransferase</fullName>
        <ecNumber evidence="18">2.6.1.1</ecNumber>
    </recommendedName>
</protein>
<dbReference type="GO" id="GO:0006532">
    <property type="term" value="P:aspartate biosynthetic process"/>
    <property type="evidence" value="ECO:0007669"/>
    <property type="project" value="TreeGrafter"/>
</dbReference>
<comment type="subunit">
    <text evidence="5 18">Homodimer.</text>
</comment>
<dbReference type="PROSITE" id="PS51135">
    <property type="entry name" value="CIDE_N"/>
    <property type="match status" value="1"/>
</dbReference>
<comment type="similarity">
    <text evidence="4">Belongs to the Gfo/Idh/MocA family.</text>
</comment>
<dbReference type="InterPro" id="IPR055170">
    <property type="entry name" value="GFO_IDH_MocA-like_dom"/>
</dbReference>
<dbReference type="InterPro" id="IPR004839">
    <property type="entry name" value="Aminotransferase_I/II_large"/>
</dbReference>
<keyword evidence="7 18" id="KW-0032">Aminotransferase</keyword>
<dbReference type="SUPFAM" id="SSF53383">
    <property type="entry name" value="PLP-dependent transferases"/>
    <property type="match status" value="1"/>
</dbReference>
<dbReference type="GO" id="GO:0046872">
    <property type="term" value="F:metal ion binding"/>
    <property type="evidence" value="ECO:0007669"/>
    <property type="project" value="UniProtKB-KW"/>
</dbReference>
<dbReference type="InterPro" id="IPR002058">
    <property type="entry name" value="PAP_assoc"/>
</dbReference>
<dbReference type="NCBIfam" id="NF006719">
    <property type="entry name" value="PRK09257.1"/>
    <property type="match status" value="1"/>
</dbReference>
<dbReference type="OrthoDB" id="434989at2759"/>